<name>A0AAD4LAS8_9AGAM</name>
<dbReference type="EMBL" id="JAKELL010000180">
    <property type="protein sequence ID" value="KAH8979251.1"/>
    <property type="molecule type" value="Genomic_DNA"/>
</dbReference>
<accession>A0AAD4LAS8</accession>
<proteinExistence type="predicted"/>
<reference evidence="2" key="1">
    <citation type="submission" date="2022-01" db="EMBL/GenBank/DDBJ databases">
        <title>Comparative genomics reveals a dynamic genome evolution in the ectomycorrhizal milk-cap (Lactarius) mushrooms.</title>
        <authorList>
            <consortium name="DOE Joint Genome Institute"/>
            <person name="Lebreton A."/>
            <person name="Tang N."/>
            <person name="Kuo A."/>
            <person name="LaButti K."/>
            <person name="Drula E."/>
            <person name="Barry K."/>
            <person name="Clum A."/>
            <person name="Lipzen A."/>
            <person name="Mousain D."/>
            <person name="Ng V."/>
            <person name="Wang R."/>
            <person name="Wang X."/>
            <person name="Dai Y."/>
            <person name="Henrissat B."/>
            <person name="Grigoriev I.V."/>
            <person name="Guerin-Laguette A."/>
            <person name="Yu F."/>
            <person name="Martin F.M."/>
        </authorList>
    </citation>
    <scope>NUCLEOTIDE SEQUENCE</scope>
    <source>
        <strain evidence="2">QP</strain>
    </source>
</reference>
<dbReference type="SUPFAM" id="SSF81383">
    <property type="entry name" value="F-box domain"/>
    <property type="match status" value="1"/>
</dbReference>
<evidence type="ECO:0000313" key="2">
    <source>
        <dbReference type="EMBL" id="KAH8979251.1"/>
    </source>
</evidence>
<organism evidence="2 3">
    <name type="scientific">Lactarius akahatsu</name>
    <dbReference type="NCBI Taxonomy" id="416441"/>
    <lineage>
        <taxon>Eukaryota</taxon>
        <taxon>Fungi</taxon>
        <taxon>Dikarya</taxon>
        <taxon>Basidiomycota</taxon>
        <taxon>Agaricomycotina</taxon>
        <taxon>Agaricomycetes</taxon>
        <taxon>Russulales</taxon>
        <taxon>Russulaceae</taxon>
        <taxon>Lactarius</taxon>
    </lineage>
</organism>
<evidence type="ECO:0000259" key="1">
    <source>
        <dbReference type="PROSITE" id="PS50181"/>
    </source>
</evidence>
<gene>
    <name evidence="2" type="ORF">EDB92DRAFT_418434</name>
</gene>
<feature type="domain" description="F-box" evidence="1">
    <location>
        <begin position="2"/>
        <end position="51"/>
    </location>
</feature>
<dbReference type="Pfam" id="PF00646">
    <property type="entry name" value="F-box"/>
    <property type="match status" value="1"/>
</dbReference>
<dbReference type="Proteomes" id="UP001201163">
    <property type="component" value="Unassembled WGS sequence"/>
</dbReference>
<protein>
    <recommendedName>
        <fullName evidence="1">F-box domain-containing protein</fullName>
    </recommendedName>
</protein>
<comment type="caution">
    <text evidence="2">The sequence shown here is derived from an EMBL/GenBank/DDBJ whole genome shotgun (WGS) entry which is preliminary data.</text>
</comment>
<dbReference type="InterPro" id="IPR001810">
    <property type="entry name" value="F-box_dom"/>
</dbReference>
<keyword evidence="3" id="KW-1185">Reference proteome</keyword>
<dbReference type="InterPro" id="IPR036047">
    <property type="entry name" value="F-box-like_dom_sf"/>
</dbReference>
<dbReference type="PROSITE" id="PS50181">
    <property type="entry name" value="FBOX"/>
    <property type="match status" value="1"/>
</dbReference>
<sequence length="430" mass="49465">MPITLALIPQEIIERALTFLDPLYVASFSQTSRQYNNLVYHPRDNHLWRELYLAQPFDDPRLALTPRLERVPMENIDWKSSLQAIIRARTVLKDPSKCRPGERETILRTLIAMLRGAAPAPSFCEKTLSENLVWLVVKLRDGTLLNDGSLPLSQTEAQLRAYLLVHLGLTPSDARSIDKAAARAFVYDLRNYCFEGSFGPYFPDGSGSVNWVHLHAIHRVVAMHLIDLRETELFVFPLIPMNMPYCQSIIPPGLDFKKTHDWAGIEGLWHYSFCFIDHRELLREYLPSFRNADINCVEFNNYALDDRAPLDISMFQDLRFRDTFRVLPVYFRVIGFEEDPEHPTRPRLFFAGEVRDGQTMIGRTEMTPDEHLRWKWVCGKGGQAVWSCDGVQVGGVRSSYGVLGIWTTVFHDHHDPVGPLWLHKVKAMSE</sequence>
<dbReference type="AlphaFoldDB" id="A0AAD4LAS8"/>
<evidence type="ECO:0000313" key="3">
    <source>
        <dbReference type="Proteomes" id="UP001201163"/>
    </source>
</evidence>
<dbReference type="Gene3D" id="1.20.1280.50">
    <property type="match status" value="1"/>
</dbReference>